<dbReference type="AlphaFoldDB" id="A0A1S6HMA0"/>
<dbReference type="Proteomes" id="UP000189545">
    <property type="component" value="Chromosome"/>
</dbReference>
<protein>
    <submittedName>
        <fullName evidence="1">Uncharacterized protein</fullName>
    </submittedName>
</protein>
<keyword evidence="2" id="KW-1185">Reference proteome</keyword>
<reference evidence="1 2" key="1">
    <citation type="submission" date="2016-03" db="EMBL/GenBank/DDBJ databases">
        <title>Complete genome sequence of Shewanella psychrophila WP2, a deep sea bacterium isolated from west Pacific sediment.</title>
        <authorList>
            <person name="Xu G."/>
            <person name="Jian H."/>
        </authorList>
    </citation>
    <scope>NUCLEOTIDE SEQUENCE [LARGE SCALE GENOMIC DNA]</scope>
    <source>
        <strain evidence="1 2">WP2</strain>
    </source>
</reference>
<name>A0A1S6HMA0_9GAMM</name>
<evidence type="ECO:0000313" key="1">
    <source>
        <dbReference type="EMBL" id="AQS36629.1"/>
    </source>
</evidence>
<sequence>MDDADLTVKPEERAEVTTRSRRLLAKPSVSHCIEYDDAIVAVRREAVLGVDLQSLSDTFRDKGGL</sequence>
<dbReference type="RefSeq" id="WP_077751918.1">
    <property type="nucleotide sequence ID" value="NZ_CP014782.1"/>
</dbReference>
<accession>A0A1S6HMA0</accession>
<dbReference type="KEGG" id="spsw:Sps_01463"/>
<dbReference type="EMBL" id="CP014782">
    <property type="protein sequence ID" value="AQS36629.1"/>
    <property type="molecule type" value="Genomic_DNA"/>
</dbReference>
<evidence type="ECO:0000313" key="2">
    <source>
        <dbReference type="Proteomes" id="UP000189545"/>
    </source>
</evidence>
<proteinExistence type="predicted"/>
<gene>
    <name evidence="1" type="ORF">Sps_01463</name>
</gene>
<organism evidence="1 2">
    <name type="scientific">Shewanella psychrophila</name>
    <dbReference type="NCBI Taxonomy" id="225848"/>
    <lineage>
        <taxon>Bacteria</taxon>
        <taxon>Pseudomonadati</taxon>
        <taxon>Pseudomonadota</taxon>
        <taxon>Gammaproteobacteria</taxon>
        <taxon>Alteromonadales</taxon>
        <taxon>Shewanellaceae</taxon>
        <taxon>Shewanella</taxon>
    </lineage>
</organism>
<dbReference type="STRING" id="225848.Sps_01463"/>